<keyword evidence="2" id="KW-1185">Reference proteome</keyword>
<reference evidence="2" key="1">
    <citation type="submission" date="2023-07" db="EMBL/GenBank/DDBJ databases">
        <title>30 novel species of actinomycetes from the DSMZ collection.</title>
        <authorList>
            <person name="Nouioui I."/>
        </authorList>
    </citation>
    <scope>NUCLEOTIDE SEQUENCE [LARGE SCALE GENOMIC DNA]</scope>
    <source>
        <strain evidence="2">DSM 45834</strain>
    </source>
</reference>
<evidence type="ECO:0000313" key="2">
    <source>
        <dbReference type="Proteomes" id="UP001183202"/>
    </source>
</evidence>
<sequence>MDRLDQLFARSAREIEAHSPILGETEAGQQLLRESAFLLAGLRLWAQDQYRSDRAVRDLLERCDTRELHAVAHELRSGHTPGAEVAGQFIVSITDKPAAELAIVASCAVAAL</sequence>
<gene>
    <name evidence="1" type="ORF">RM445_27780</name>
</gene>
<protein>
    <submittedName>
        <fullName evidence="1">Uncharacterized protein</fullName>
    </submittedName>
</protein>
<dbReference type="RefSeq" id="WP_311559829.1">
    <property type="nucleotide sequence ID" value="NZ_JAVREJ010000029.1"/>
</dbReference>
<evidence type="ECO:0000313" key="1">
    <source>
        <dbReference type="EMBL" id="MDT0353317.1"/>
    </source>
</evidence>
<name>A0ABU2NH81_9PSEU</name>
<proteinExistence type="predicted"/>
<dbReference type="EMBL" id="JAVREJ010000029">
    <property type="protein sequence ID" value="MDT0353317.1"/>
    <property type="molecule type" value="Genomic_DNA"/>
</dbReference>
<comment type="caution">
    <text evidence="1">The sequence shown here is derived from an EMBL/GenBank/DDBJ whole genome shotgun (WGS) entry which is preliminary data.</text>
</comment>
<accession>A0ABU2NH81</accession>
<organism evidence="1 2">
    <name type="scientific">Pseudonocardia charpentierae</name>
    <dbReference type="NCBI Taxonomy" id="3075545"/>
    <lineage>
        <taxon>Bacteria</taxon>
        <taxon>Bacillati</taxon>
        <taxon>Actinomycetota</taxon>
        <taxon>Actinomycetes</taxon>
        <taxon>Pseudonocardiales</taxon>
        <taxon>Pseudonocardiaceae</taxon>
        <taxon>Pseudonocardia</taxon>
    </lineage>
</organism>
<dbReference type="Proteomes" id="UP001183202">
    <property type="component" value="Unassembled WGS sequence"/>
</dbReference>